<dbReference type="Proteomes" id="UP000805193">
    <property type="component" value="Unassembled WGS sequence"/>
</dbReference>
<protein>
    <submittedName>
        <fullName evidence="1">Uncharacterized protein</fullName>
    </submittedName>
</protein>
<evidence type="ECO:0000313" key="2">
    <source>
        <dbReference type="Proteomes" id="UP000805193"/>
    </source>
</evidence>
<keyword evidence="2" id="KW-1185">Reference proteome</keyword>
<dbReference type="EMBL" id="JABSTQ010007666">
    <property type="protein sequence ID" value="KAG0435388.1"/>
    <property type="molecule type" value="Genomic_DNA"/>
</dbReference>
<reference evidence="1 2" key="1">
    <citation type="journal article" date="2020" name="Cell">
        <title>Large-Scale Comparative Analyses of Tick Genomes Elucidate Their Genetic Diversity and Vector Capacities.</title>
        <authorList>
            <consortium name="Tick Genome and Microbiome Consortium (TIGMIC)"/>
            <person name="Jia N."/>
            <person name="Wang J."/>
            <person name="Shi W."/>
            <person name="Du L."/>
            <person name="Sun Y."/>
            <person name="Zhan W."/>
            <person name="Jiang J.F."/>
            <person name="Wang Q."/>
            <person name="Zhang B."/>
            <person name="Ji P."/>
            <person name="Bell-Sakyi L."/>
            <person name="Cui X.M."/>
            <person name="Yuan T.T."/>
            <person name="Jiang B.G."/>
            <person name="Yang W.F."/>
            <person name="Lam T.T."/>
            <person name="Chang Q.C."/>
            <person name="Ding S.J."/>
            <person name="Wang X.J."/>
            <person name="Zhu J.G."/>
            <person name="Ruan X.D."/>
            <person name="Zhao L."/>
            <person name="Wei J.T."/>
            <person name="Ye R.Z."/>
            <person name="Que T.C."/>
            <person name="Du C.H."/>
            <person name="Zhou Y.H."/>
            <person name="Cheng J.X."/>
            <person name="Dai P.F."/>
            <person name="Guo W.B."/>
            <person name="Han X.H."/>
            <person name="Huang E.J."/>
            <person name="Li L.F."/>
            <person name="Wei W."/>
            <person name="Gao Y.C."/>
            <person name="Liu J.Z."/>
            <person name="Shao H.Z."/>
            <person name="Wang X."/>
            <person name="Wang C.C."/>
            <person name="Yang T.C."/>
            <person name="Huo Q.B."/>
            <person name="Li W."/>
            <person name="Chen H.Y."/>
            <person name="Chen S.E."/>
            <person name="Zhou L.G."/>
            <person name="Ni X.B."/>
            <person name="Tian J.H."/>
            <person name="Sheng Y."/>
            <person name="Liu T."/>
            <person name="Pan Y.S."/>
            <person name="Xia L.Y."/>
            <person name="Li J."/>
            <person name="Zhao F."/>
            <person name="Cao W.C."/>
        </authorList>
    </citation>
    <scope>NUCLEOTIDE SEQUENCE [LARGE SCALE GENOMIC DNA]</scope>
    <source>
        <strain evidence="1">Iper-2018</strain>
    </source>
</reference>
<accession>A0AC60QKK6</accession>
<comment type="caution">
    <text evidence="1">The sequence shown here is derived from an EMBL/GenBank/DDBJ whole genome shotgun (WGS) entry which is preliminary data.</text>
</comment>
<organism evidence="1 2">
    <name type="scientific">Ixodes persulcatus</name>
    <name type="common">Taiga tick</name>
    <dbReference type="NCBI Taxonomy" id="34615"/>
    <lineage>
        <taxon>Eukaryota</taxon>
        <taxon>Metazoa</taxon>
        <taxon>Ecdysozoa</taxon>
        <taxon>Arthropoda</taxon>
        <taxon>Chelicerata</taxon>
        <taxon>Arachnida</taxon>
        <taxon>Acari</taxon>
        <taxon>Parasitiformes</taxon>
        <taxon>Ixodida</taxon>
        <taxon>Ixodoidea</taxon>
        <taxon>Ixodidae</taxon>
        <taxon>Ixodinae</taxon>
        <taxon>Ixodes</taxon>
    </lineage>
</organism>
<gene>
    <name evidence="1" type="ORF">HPB47_018518</name>
</gene>
<name>A0AC60QKK6_IXOPE</name>
<proteinExistence type="predicted"/>
<evidence type="ECO:0000313" key="1">
    <source>
        <dbReference type="EMBL" id="KAG0435388.1"/>
    </source>
</evidence>
<sequence>MKFVLDDFLDALCLRVGFEARLRGRVNLDLGFGRVCRHALNLDVAESTTPVAPRSLALPPYVLQLVAAETQRRSPRTLQLAKRGKSAFDLAVRHEADRKRIENHHFRPGKAVHSRKHALRGQPMFTFSAYDERGVPHDESRILTQLIRVVEMSPEKDVGVGILTAEDRDVWAKVYASLGQASPRERAVTGVPRYRIRRDSRDGCLRYIDDFP</sequence>